<comment type="caution">
    <text evidence="1">The sequence shown here is derived from an EMBL/GenBank/DDBJ whole genome shotgun (WGS) entry which is preliminary data.</text>
</comment>
<dbReference type="Proteomes" id="UP000719412">
    <property type="component" value="Unassembled WGS sequence"/>
</dbReference>
<proteinExistence type="predicted"/>
<protein>
    <submittedName>
        <fullName evidence="1">Uncharacterized protein</fullName>
    </submittedName>
</protein>
<evidence type="ECO:0000313" key="2">
    <source>
        <dbReference type="Proteomes" id="UP000719412"/>
    </source>
</evidence>
<name>A0A8J6HC78_TENMO</name>
<reference evidence="1" key="1">
    <citation type="journal article" date="2020" name="J Insects Food Feed">
        <title>The yellow mealworm (Tenebrio molitor) genome: a resource for the emerging insects as food and feed industry.</title>
        <authorList>
            <person name="Eriksson T."/>
            <person name="Andere A."/>
            <person name="Kelstrup H."/>
            <person name="Emery V."/>
            <person name="Picard C."/>
        </authorList>
    </citation>
    <scope>NUCLEOTIDE SEQUENCE</scope>
    <source>
        <strain evidence="1">Stoneville</strain>
        <tissue evidence="1">Whole head</tissue>
    </source>
</reference>
<keyword evidence="2" id="KW-1185">Reference proteome</keyword>
<gene>
    <name evidence="1" type="ORF">GEV33_010777</name>
</gene>
<organism evidence="1 2">
    <name type="scientific">Tenebrio molitor</name>
    <name type="common">Yellow mealworm beetle</name>
    <dbReference type="NCBI Taxonomy" id="7067"/>
    <lineage>
        <taxon>Eukaryota</taxon>
        <taxon>Metazoa</taxon>
        <taxon>Ecdysozoa</taxon>
        <taxon>Arthropoda</taxon>
        <taxon>Hexapoda</taxon>
        <taxon>Insecta</taxon>
        <taxon>Pterygota</taxon>
        <taxon>Neoptera</taxon>
        <taxon>Endopterygota</taxon>
        <taxon>Coleoptera</taxon>
        <taxon>Polyphaga</taxon>
        <taxon>Cucujiformia</taxon>
        <taxon>Tenebrionidae</taxon>
        <taxon>Tenebrio</taxon>
    </lineage>
</organism>
<accession>A0A8J6HC78</accession>
<dbReference type="EMBL" id="JABDTM020026372">
    <property type="protein sequence ID" value="KAH0812014.1"/>
    <property type="molecule type" value="Genomic_DNA"/>
</dbReference>
<dbReference type="AlphaFoldDB" id="A0A8J6HC78"/>
<sequence length="165" mass="18611">MDKSEDLLGLPTESLPVAWKIFKAFVFDDELSVTEDELVSYATDDLKLNLDELPAGMKEDLTVILLGYVNLWPGWNEKNDFLNGKFKKEVYFERFQKFMLHKMKSTVEGVYTAAVKDLDKQVVKSPNKSSNSNDGSDPEFSPYAISIQCPPAMLNTIQFSNIGGK</sequence>
<evidence type="ECO:0000313" key="1">
    <source>
        <dbReference type="EMBL" id="KAH0812014.1"/>
    </source>
</evidence>
<reference evidence="1" key="2">
    <citation type="submission" date="2021-08" db="EMBL/GenBank/DDBJ databases">
        <authorList>
            <person name="Eriksson T."/>
        </authorList>
    </citation>
    <scope>NUCLEOTIDE SEQUENCE</scope>
    <source>
        <strain evidence="1">Stoneville</strain>
        <tissue evidence="1">Whole head</tissue>
    </source>
</reference>